<dbReference type="Proteomes" id="UP000017200">
    <property type="component" value="Unassembled WGS sequence"/>
</dbReference>
<dbReference type="EnsemblFungi" id="MVLG_01040T0">
    <property type="protein sequence ID" value="MVLG_01040T0"/>
    <property type="gene ID" value="MVLG_01040"/>
</dbReference>
<evidence type="ECO:0000256" key="7">
    <source>
        <dbReference type="ARBA" id="ARBA00023136"/>
    </source>
</evidence>
<dbReference type="GO" id="GO:0008374">
    <property type="term" value="F:O-acyltransferase activity"/>
    <property type="evidence" value="ECO:0007669"/>
    <property type="project" value="InterPro"/>
</dbReference>
<feature type="transmembrane region" description="Helical" evidence="9">
    <location>
        <begin position="390"/>
        <end position="411"/>
    </location>
</feature>
<dbReference type="GO" id="GO:0006629">
    <property type="term" value="P:lipid metabolic process"/>
    <property type="evidence" value="ECO:0007669"/>
    <property type="project" value="InterPro"/>
</dbReference>
<feature type="transmembrane region" description="Helical" evidence="9">
    <location>
        <begin position="294"/>
        <end position="323"/>
    </location>
</feature>
<dbReference type="GO" id="GO:0016020">
    <property type="term" value="C:membrane"/>
    <property type="evidence" value="ECO:0007669"/>
    <property type="project" value="UniProtKB-SubCell"/>
</dbReference>
<dbReference type="EMBL" id="GL541647">
    <property type="protein sequence ID" value="KDE08950.1"/>
    <property type="molecule type" value="Genomic_DNA"/>
</dbReference>
<reference evidence="11" key="2">
    <citation type="submission" date="2010-11" db="EMBL/GenBank/DDBJ databases">
        <authorList>
            <consortium name="The Broad Institute Genome Sequencing Platform"/>
            <person name="Earl A."/>
            <person name="Ward D."/>
            <person name="Feldgarden M."/>
            <person name="Gevers D."/>
            <person name="Butler R."/>
            <person name="Young S.K."/>
            <person name="Zeng Q."/>
            <person name="Gargeya S."/>
            <person name="Fitzgerald M."/>
            <person name="Haas B."/>
            <person name="Abouelleil A."/>
            <person name="Alvarado L."/>
            <person name="Arachchi H.M."/>
            <person name="Berlin A."/>
            <person name="Brown A."/>
            <person name="Chapman S.B."/>
            <person name="Chen Z."/>
            <person name="Dunbar C."/>
            <person name="Freedman E."/>
            <person name="Gearin G."/>
            <person name="Gellesch M."/>
            <person name="Goldberg J."/>
            <person name="Griggs A."/>
            <person name="Gujja S."/>
            <person name="Heilman E."/>
            <person name="Heiman D."/>
            <person name="Howarth C."/>
            <person name="Larson L."/>
            <person name="Lui A."/>
            <person name="MacDonald P.J.P."/>
            <person name="Mehta T."/>
            <person name="Montmayeur A."/>
            <person name="Murphy C."/>
            <person name="Neiman D."/>
            <person name="Pearson M."/>
            <person name="Priest M."/>
            <person name="Roberts A."/>
            <person name="Saif S."/>
            <person name="Shea T."/>
            <person name="Shenoy N."/>
            <person name="Sisk P."/>
            <person name="Stolte C."/>
            <person name="Sykes S."/>
            <person name="White J."/>
            <person name="Yandava C."/>
            <person name="Wortman J."/>
            <person name="Nusbaum C."/>
            <person name="Birren B."/>
        </authorList>
    </citation>
    <scope>NUCLEOTIDE SEQUENCE</scope>
    <source>
        <strain evidence="11">P1A1 Lamole</strain>
    </source>
</reference>
<comment type="similarity">
    <text evidence="3">Belongs to the wax synthase family.</text>
</comment>
<keyword evidence="13" id="KW-1185">Reference proteome</keyword>
<evidence type="ECO:0000256" key="1">
    <source>
        <dbReference type="ARBA" id="ARBA00004141"/>
    </source>
</evidence>
<evidence type="ECO:0000313" key="11">
    <source>
        <dbReference type="EMBL" id="KDE08950.1"/>
    </source>
</evidence>
<gene>
    <name evidence="11" type="ORF">MVLG_01040</name>
</gene>
<evidence type="ECO:0000256" key="9">
    <source>
        <dbReference type="SAM" id="Phobius"/>
    </source>
</evidence>
<feature type="transmembrane region" description="Helical" evidence="9">
    <location>
        <begin position="437"/>
        <end position="456"/>
    </location>
</feature>
<dbReference type="AlphaFoldDB" id="U5H0X3"/>
<dbReference type="OrthoDB" id="1077582at2759"/>
<reference evidence="12" key="4">
    <citation type="submission" date="2015-06" db="UniProtKB">
        <authorList>
            <consortium name="EnsemblFungi"/>
        </authorList>
    </citation>
    <scope>IDENTIFICATION</scope>
</reference>
<evidence type="ECO:0000256" key="4">
    <source>
        <dbReference type="ARBA" id="ARBA00022679"/>
    </source>
</evidence>
<feature type="domain" description="Wax synthase" evidence="10">
    <location>
        <begin position="357"/>
        <end position="421"/>
    </location>
</feature>
<evidence type="ECO:0000256" key="6">
    <source>
        <dbReference type="ARBA" id="ARBA00022989"/>
    </source>
</evidence>
<evidence type="ECO:0000256" key="3">
    <source>
        <dbReference type="ARBA" id="ARBA00007282"/>
    </source>
</evidence>
<dbReference type="HOGENOM" id="CLU_560373_0_0_1"/>
<comment type="pathway">
    <text evidence="2">Secondary metabolite biosynthesis.</text>
</comment>
<sequence length="525" mass="58175">MIVDRTKFSPPTAVDSTTGSSSIMLDTTLAKSWLQSLLELPGTANAHHLLTRPHSSSPSSLPRFLPFGLLTFLVPVSLQALLLHPIFPRAISTPARLLLLPLGLYYAARLSFEYGFEPREASVGVNFGVVGVMGAYAIMKTLEFAFVQDLSPYTWVGFDERGYTRQHSLAETSSKHGHGKPSNVDPTRQRKEQLEALRRKAAENDSPVQILSWTLHLLVSMRGIGWAFGPPPRCSTRPHPMSHAKYLRRVLLDLVWSHCTLVTCSYIILTPHSTRASAIARHFPSLSVARVESLAFSCAALSLGVAALAGLTLGFTCVSLMLFTLTGLLRTILPVRLRPPPFDPRQYPRLCQIRLPTSVAKFWSEQWHYFFARPFKALGYEPTMAIVSPILGKTIAQAAAVMAVFAISAWLHEHALWSALHTFHISNPAHLPWTTRWGSVIYFLSQGVGVVVEGAFTSMTKRKVGKTLGAVWTLFWIAGPGVLLSSCWLEMGIARGIPRPQHWQGPWRYVLPIATLYPGPLWSTQ</sequence>
<reference evidence="11 13" key="3">
    <citation type="journal article" date="2015" name="BMC Genomics">
        <title>Sex and parasites: genomic and transcriptomic analysis of Microbotryum lychnidis-dioicae, the biotrophic and plant-castrating anther smut fungus.</title>
        <authorList>
            <person name="Perlin M.H."/>
            <person name="Amselem J."/>
            <person name="Fontanillas E."/>
            <person name="Toh S.S."/>
            <person name="Chen Z."/>
            <person name="Goldberg J."/>
            <person name="Duplessis S."/>
            <person name="Henrissat B."/>
            <person name="Young S."/>
            <person name="Zeng Q."/>
            <person name="Aguileta G."/>
            <person name="Petit E."/>
            <person name="Badouin H."/>
            <person name="Andrews J."/>
            <person name="Razeeq D."/>
            <person name="Gabaldon T."/>
            <person name="Quesneville H."/>
            <person name="Giraud T."/>
            <person name="Hood M.E."/>
            <person name="Schultz D.J."/>
            <person name="Cuomo C.A."/>
        </authorList>
    </citation>
    <scope>NUCLEOTIDE SEQUENCE [LARGE SCALE GENOMIC DNA]</scope>
    <source>
        <strain evidence="11">P1A1 Lamole</strain>
        <strain evidence="13">p1A1 Lamole</strain>
    </source>
</reference>
<dbReference type="OMA" id="WHYFFAR"/>
<name>U5H0X3_USTV1</name>
<dbReference type="PANTHER" id="PTHR31595">
    <property type="entry name" value="LONG-CHAIN-ALCOHOL O-FATTY-ACYLTRANSFERASE 3-RELATED"/>
    <property type="match status" value="1"/>
</dbReference>
<dbReference type="EMBL" id="AEIJ01000088">
    <property type="status" value="NOT_ANNOTATED_CDS"/>
    <property type="molecule type" value="Genomic_DNA"/>
</dbReference>
<evidence type="ECO:0000256" key="5">
    <source>
        <dbReference type="ARBA" id="ARBA00022692"/>
    </source>
</evidence>
<feature type="transmembrane region" description="Helical" evidence="9">
    <location>
        <begin position="468"/>
        <end position="491"/>
    </location>
</feature>
<dbReference type="InterPro" id="IPR032805">
    <property type="entry name" value="Wax_synthase_dom"/>
</dbReference>
<keyword evidence="6 9" id="KW-1133">Transmembrane helix</keyword>
<evidence type="ECO:0000256" key="8">
    <source>
        <dbReference type="SAM" id="MobiDB-lite"/>
    </source>
</evidence>
<evidence type="ECO:0000256" key="2">
    <source>
        <dbReference type="ARBA" id="ARBA00005179"/>
    </source>
</evidence>
<dbReference type="InterPro" id="IPR044851">
    <property type="entry name" value="Wax_synthase"/>
</dbReference>
<protein>
    <recommendedName>
        <fullName evidence="10">Wax synthase domain-containing protein</fullName>
    </recommendedName>
</protein>
<proteinExistence type="inferred from homology"/>
<dbReference type="STRING" id="683840.U5H0X3"/>
<reference evidence="13" key="1">
    <citation type="submission" date="2010-11" db="EMBL/GenBank/DDBJ databases">
        <title>The genome sequence of Microbotryum violaceum strain p1A1 Lamole.</title>
        <authorList>
            <person name="Cuomo C."/>
            <person name="Perlin M."/>
            <person name="Young S.K."/>
            <person name="Zeng Q."/>
            <person name="Gargeya S."/>
            <person name="Alvarado L."/>
            <person name="Berlin A."/>
            <person name="Chapman S.B."/>
            <person name="Chen Z."/>
            <person name="Freedman E."/>
            <person name="Gellesch M."/>
            <person name="Goldberg J."/>
            <person name="Griggs A."/>
            <person name="Gujja S."/>
            <person name="Heilman E."/>
            <person name="Heiman D."/>
            <person name="Howarth C."/>
            <person name="Mehta T."/>
            <person name="Neiman D."/>
            <person name="Pearson M."/>
            <person name="Roberts A."/>
            <person name="Saif S."/>
            <person name="Shea T."/>
            <person name="Shenoy N."/>
            <person name="Sisk P."/>
            <person name="Stolte C."/>
            <person name="Sykes S."/>
            <person name="White J."/>
            <person name="Yandava C."/>
            <person name="Haas B."/>
            <person name="Nusbaum C."/>
            <person name="Birren B."/>
        </authorList>
    </citation>
    <scope>NUCLEOTIDE SEQUENCE [LARGE SCALE GENOMIC DNA]</scope>
    <source>
        <strain evidence="13">p1A1 Lamole</strain>
    </source>
</reference>
<comment type="subcellular location">
    <subcellularLocation>
        <location evidence="1">Membrane</location>
        <topology evidence="1">Multi-pass membrane protein</topology>
    </subcellularLocation>
</comment>
<evidence type="ECO:0000313" key="12">
    <source>
        <dbReference type="EnsemblFungi" id="MVLG_01040T0"/>
    </source>
</evidence>
<organism evidence="11">
    <name type="scientific">Microbotryum lychnidis-dioicae (strain p1A1 Lamole / MvSl-1064)</name>
    <name type="common">Anther smut fungus</name>
    <dbReference type="NCBI Taxonomy" id="683840"/>
    <lineage>
        <taxon>Eukaryota</taxon>
        <taxon>Fungi</taxon>
        <taxon>Dikarya</taxon>
        <taxon>Basidiomycota</taxon>
        <taxon>Pucciniomycotina</taxon>
        <taxon>Microbotryomycetes</taxon>
        <taxon>Microbotryales</taxon>
        <taxon>Microbotryaceae</taxon>
        <taxon>Microbotryum</taxon>
    </lineage>
</organism>
<dbReference type="PANTHER" id="PTHR31595:SF57">
    <property type="entry name" value="OS04G0481900 PROTEIN"/>
    <property type="match status" value="1"/>
</dbReference>
<evidence type="ECO:0000259" key="10">
    <source>
        <dbReference type="Pfam" id="PF13813"/>
    </source>
</evidence>
<keyword evidence="7 9" id="KW-0472">Membrane</keyword>
<keyword evidence="4" id="KW-0808">Transferase</keyword>
<keyword evidence="5 9" id="KW-0812">Transmembrane</keyword>
<evidence type="ECO:0000313" key="13">
    <source>
        <dbReference type="Proteomes" id="UP000017200"/>
    </source>
</evidence>
<feature type="region of interest" description="Disordered" evidence="8">
    <location>
        <begin position="169"/>
        <end position="189"/>
    </location>
</feature>
<dbReference type="InParanoid" id="U5H0X3"/>
<dbReference type="Pfam" id="PF13813">
    <property type="entry name" value="MBOAT_2"/>
    <property type="match status" value="1"/>
</dbReference>
<accession>U5H0X3</accession>